<dbReference type="RefSeq" id="WP_344698416.1">
    <property type="nucleotide sequence ID" value="NZ_BAABBM010000001.1"/>
</dbReference>
<dbReference type="Proteomes" id="UP001500827">
    <property type="component" value="Unassembled WGS sequence"/>
</dbReference>
<keyword evidence="2" id="KW-0472">Membrane</keyword>
<protein>
    <recommendedName>
        <fullName evidence="5">5-bromo-4-chloroindolyl phosphate hydrolysis protein</fullName>
    </recommendedName>
</protein>
<feature type="transmembrane region" description="Helical" evidence="2">
    <location>
        <begin position="51"/>
        <end position="69"/>
    </location>
</feature>
<keyword evidence="2" id="KW-1133">Transmembrane helix</keyword>
<evidence type="ECO:0000313" key="3">
    <source>
        <dbReference type="EMBL" id="GAA3891374.1"/>
    </source>
</evidence>
<dbReference type="EMBL" id="BAABBM010000001">
    <property type="protein sequence ID" value="GAA3891374.1"/>
    <property type="molecule type" value="Genomic_DNA"/>
</dbReference>
<comment type="caution">
    <text evidence="3">The sequence shown here is derived from an EMBL/GenBank/DDBJ whole genome shotgun (WGS) entry which is preliminary data.</text>
</comment>
<sequence length="257" mass="27768">MTEITDKVERAIARFDRVTQQIDQRGGPAQEAARRERQRLNADFGRRFKRVGVAVLLISILTIVVGLVIPIGMFGFLAAVGLAVGVAAVLGLTPSQPRCIAGPATDLPNGEMVQRFDSYLYRTRGALPAPAQAQLDGISAALPSLKQVLERVETLDPNAQDARRLMSIHLPGLIERYMRVPASFRNERDGEDKTVDERLTEGLAAGRTALADISERLARADVAALETQGRFITTRYGDSGPQVPVPDKGGNGAIIDS</sequence>
<name>A0ABP7KYS4_9SPHN</name>
<accession>A0ABP7KYS4</accession>
<proteinExistence type="predicted"/>
<evidence type="ECO:0000256" key="1">
    <source>
        <dbReference type="SAM" id="MobiDB-lite"/>
    </source>
</evidence>
<reference evidence="4" key="1">
    <citation type="journal article" date="2019" name="Int. J. Syst. Evol. Microbiol.">
        <title>The Global Catalogue of Microorganisms (GCM) 10K type strain sequencing project: providing services to taxonomists for standard genome sequencing and annotation.</title>
        <authorList>
            <consortium name="The Broad Institute Genomics Platform"/>
            <consortium name="The Broad Institute Genome Sequencing Center for Infectious Disease"/>
            <person name="Wu L."/>
            <person name="Ma J."/>
        </authorList>
    </citation>
    <scope>NUCLEOTIDE SEQUENCE [LARGE SCALE GENOMIC DNA]</scope>
    <source>
        <strain evidence="4">JCM 17543</strain>
    </source>
</reference>
<gene>
    <name evidence="3" type="ORF">GCM10022276_08170</name>
</gene>
<evidence type="ECO:0000256" key="2">
    <source>
        <dbReference type="SAM" id="Phobius"/>
    </source>
</evidence>
<feature type="region of interest" description="Disordered" evidence="1">
    <location>
        <begin position="235"/>
        <end position="257"/>
    </location>
</feature>
<keyword evidence="4" id="KW-1185">Reference proteome</keyword>
<evidence type="ECO:0000313" key="4">
    <source>
        <dbReference type="Proteomes" id="UP001500827"/>
    </source>
</evidence>
<keyword evidence="2" id="KW-0812">Transmembrane</keyword>
<organism evidence="3 4">
    <name type="scientific">Sphingomonas limnosediminicola</name>
    <dbReference type="NCBI Taxonomy" id="940133"/>
    <lineage>
        <taxon>Bacteria</taxon>
        <taxon>Pseudomonadati</taxon>
        <taxon>Pseudomonadota</taxon>
        <taxon>Alphaproteobacteria</taxon>
        <taxon>Sphingomonadales</taxon>
        <taxon>Sphingomonadaceae</taxon>
        <taxon>Sphingomonas</taxon>
    </lineage>
</organism>
<evidence type="ECO:0008006" key="5">
    <source>
        <dbReference type="Google" id="ProtNLM"/>
    </source>
</evidence>